<dbReference type="PROSITE" id="PS51186">
    <property type="entry name" value="GNAT"/>
    <property type="match status" value="1"/>
</dbReference>
<dbReference type="AlphaFoldDB" id="H1Y2Z5"/>
<evidence type="ECO:0000313" key="4">
    <source>
        <dbReference type="EMBL" id="EHQ28540.1"/>
    </source>
</evidence>
<keyword evidence="1" id="KW-0808">Transferase</keyword>
<keyword evidence="5" id="KW-1185">Reference proteome</keyword>
<dbReference type="STRING" id="714943.Mucpa_4450"/>
<name>H1Y2Z5_9SPHI</name>
<organism evidence="4 5">
    <name type="scientific">Mucilaginibacter paludis DSM 18603</name>
    <dbReference type="NCBI Taxonomy" id="714943"/>
    <lineage>
        <taxon>Bacteria</taxon>
        <taxon>Pseudomonadati</taxon>
        <taxon>Bacteroidota</taxon>
        <taxon>Sphingobacteriia</taxon>
        <taxon>Sphingobacteriales</taxon>
        <taxon>Sphingobacteriaceae</taxon>
        <taxon>Mucilaginibacter</taxon>
    </lineage>
</organism>
<keyword evidence="2" id="KW-0012">Acyltransferase</keyword>
<dbReference type="eggNOG" id="COG0456">
    <property type="taxonomic scope" value="Bacteria"/>
</dbReference>
<evidence type="ECO:0000256" key="2">
    <source>
        <dbReference type="ARBA" id="ARBA00023315"/>
    </source>
</evidence>
<dbReference type="InterPro" id="IPR016181">
    <property type="entry name" value="Acyl_CoA_acyltransferase"/>
</dbReference>
<proteinExistence type="predicted"/>
<sequence length="135" mass="15528">MIHIEQITPRLTWRLRHEVLYPDEPIHQMQMDEDEDGHHFGAFADNQLVSVVSLFSKGSDFQFRKFAVQPAFQGKGVGTSLLAYVIDFAKAEGAQRVWCNARAQAIGFYLKSGFRQTGENFTKNNLDYEIMERLL</sequence>
<dbReference type="OrthoDB" id="1178186at2"/>
<evidence type="ECO:0000256" key="1">
    <source>
        <dbReference type="ARBA" id="ARBA00022679"/>
    </source>
</evidence>
<evidence type="ECO:0000259" key="3">
    <source>
        <dbReference type="PROSITE" id="PS51186"/>
    </source>
</evidence>
<dbReference type="InterPro" id="IPR050832">
    <property type="entry name" value="Bact_Acetyltransf"/>
</dbReference>
<protein>
    <submittedName>
        <fullName evidence="4">GCN5-related N-acetyltransferase</fullName>
    </submittedName>
</protein>
<dbReference type="EMBL" id="CM001403">
    <property type="protein sequence ID" value="EHQ28540.1"/>
    <property type="molecule type" value="Genomic_DNA"/>
</dbReference>
<dbReference type="HOGENOM" id="CLU_056607_4_0_10"/>
<dbReference type="CDD" id="cd04301">
    <property type="entry name" value="NAT_SF"/>
    <property type="match status" value="1"/>
</dbReference>
<dbReference type="Pfam" id="PF13673">
    <property type="entry name" value="Acetyltransf_10"/>
    <property type="match status" value="1"/>
</dbReference>
<evidence type="ECO:0000313" key="5">
    <source>
        <dbReference type="Proteomes" id="UP000002774"/>
    </source>
</evidence>
<dbReference type="Proteomes" id="UP000002774">
    <property type="component" value="Chromosome"/>
</dbReference>
<reference evidence="4" key="1">
    <citation type="submission" date="2011-09" db="EMBL/GenBank/DDBJ databases">
        <title>The permanent draft genome of Mucilaginibacter paludis DSM 18603.</title>
        <authorList>
            <consortium name="US DOE Joint Genome Institute (JGI-PGF)"/>
            <person name="Lucas S."/>
            <person name="Han J."/>
            <person name="Lapidus A."/>
            <person name="Bruce D."/>
            <person name="Goodwin L."/>
            <person name="Pitluck S."/>
            <person name="Peters L."/>
            <person name="Kyrpides N."/>
            <person name="Mavromatis K."/>
            <person name="Ivanova N."/>
            <person name="Mikhailova N."/>
            <person name="Held B."/>
            <person name="Detter J.C."/>
            <person name="Tapia R."/>
            <person name="Han C."/>
            <person name="Land M."/>
            <person name="Hauser L."/>
            <person name="Markowitz V."/>
            <person name="Cheng J.-F."/>
            <person name="Hugenholtz P."/>
            <person name="Woyke T."/>
            <person name="Wu D."/>
            <person name="Tindall B."/>
            <person name="Brambilla E."/>
            <person name="Klenk H.-P."/>
            <person name="Eisen J.A."/>
        </authorList>
    </citation>
    <scope>NUCLEOTIDE SEQUENCE [LARGE SCALE GENOMIC DNA]</scope>
    <source>
        <strain evidence="4">DSM 18603</strain>
    </source>
</reference>
<dbReference type="SUPFAM" id="SSF55729">
    <property type="entry name" value="Acyl-CoA N-acyltransferases (Nat)"/>
    <property type="match status" value="1"/>
</dbReference>
<dbReference type="Gene3D" id="3.40.630.30">
    <property type="match status" value="1"/>
</dbReference>
<feature type="domain" description="N-acetyltransferase" evidence="3">
    <location>
        <begin position="2"/>
        <end position="135"/>
    </location>
</feature>
<dbReference type="PANTHER" id="PTHR43877">
    <property type="entry name" value="AMINOALKYLPHOSPHONATE N-ACETYLTRANSFERASE-RELATED-RELATED"/>
    <property type="match status" value="1"/>
</dbReference>
<accession>H1Y2Z5</accession>
<dbReference type="RefSeq" id="WP_008509397.1">
    <property type="nucleotide sequence ID" value="NZ_CM001403.1"/>
</dbReference>
<gene>
    <name evidence="4" type="ORF">Mucpa_4450</name>
</gene>
<dbReference type="InterPro" id="IPR000182">
    <property type="entry name" value="GNAT_dom"/>
</dbReference>
<dbReference type="GO" id="GO:0016747">
    <property type="term" value="F:acyltransferase activity, transferring groups other than amino-acyl groups"/>
    <property type="evidence" value="ECO:0007669"/>
    <property type="project" value="InterPro"/>
</dbReference>